<protein>
    <submittedName>
        <fullName evidence="2">Uncharacterized protein</fullName>
    </submittedName>
</protein>
<evidence type="ECO:0000313" key="3">
    <source>
        <dbReference type="Proteomes" id="UP000308267"/>
    </source>
</evidence>
<dbReference type="AlphaFoldDB" id="A0A4S2LPL6"/>
<feature type="chain" id="PRO_5020283760" evidence="1">
    <location>
        <begin position="22"/>
        <end position="154"/>
    </location>
</feature>
<keyword evidence="3" id="KW-1185">Reference proteome</keyword>
<feature type="signal peptide" evidence="1">
    <location>
        <begin position="1"/>
        <end position="21"/>
    </location>
</feature>
<gene>
    <name evidence="2" type="ORF">CRM22_005754</name>
</gene>
<keyword evidence="1" id="KW-0732">Signal</keyword>
<dbReference type="Proteomes" id="UP000308267">
    <property type="component" value="Unassembled WGS sequence"/>
</dbReference>
<accession>A0A4S2LPL6</accession>
<sequence>MRDLRTFLSLLVCIVAHRTGSTTILDNEIGNLKLYKDYWEGFYNKASEFMNSEKPKMALLVEILNDADKFDEITKDMVEFNDSSVRDATARIKTFPRTLLRDAQGLTETSVNSTVIWRKTVATLNNRRALNARLHDAIRELGRTFRNWRSINRL</sequence>
<proteinExistence type="predicted"/>
<dbReference type="OrthoDB" id="10414993at2759"/>
<evidence type="ECO:0000313" key="2">
    <source>
        <dbReference type="EMBL" id="TGZ65683.1"/>
    </source>
</evidence>
<name>A0A4S2LPL6_OPIFE</name>
<dbReference type="EMBL" id="SJOL01006481">
    <property type="protein sequence ID" value="TGZ65683.1"/>
    <property type="molecule type" value="Genomic_DNA"/>
</dbReference>
<reference evidence="2 3" key="1">
    <citation type="journal article" date="2019" name="BMC Genomics">
        <title>New insights from Opisthorchis felineus genome: update on genomics of the epidemiologically important liver flukes.</title>
        <authorList>
            <person name="Ershov N.I."/>
            <person name="Mordvinov V.A."/>
            <person name="Prokhortchouk E.B."/>
            <person name="Pakharukova M.Y."/>
            <person name="Gunbin K.V."/>
            <person name="Ustyantsev K."/>
            <person name="Genaev M.A."/>
            <person name="Blinov A.G."/>
            <person name="Mazur A."/>
            <person name="Boulygina E."/>
            <person name="Tsygankova S."/>
            <person name="Khrameeva E."/>
            <person name="Chekanov N."/>
            <person name="Fan G."/>
            <person name="Xiao A."/>
            <person name="Zhang H."/>
            <person name="Xu X."/>
            <person name="Yang H."/>
            <person name="Solovyev V."/>
            <person name="Lee S.M."/>
            <person name="Liu X."/>
            <person name="Afonnikov D.A."/>
            <person name="Skryabin K.G."/>
        </authorList>
    </citation>
    <scope>NUCLEOTIDE SEQUENCE [LARGE SCALE GENOMIC DNA]</scope>
    <source>
        <strain evidence="2">AK-0245</strain>
        <tissue evidence="2">Whole organism</tissue>
    </source>
</reference>
<comment type="caution">
    <text evidence="2">The sequence shown here is derived from an EMBL/GenBank/DDBJ whole genome shotgun (WGS) entry which is preliminary data.</text>
</comment>
<evidence type="ECO:0000256" key="1">
    <source>
        <dbReference type="SAM" id="SignalP"/>
    </source>
</evidence>
<organism evidence="2 3">
    <name type="scientific">Opisthorchis felineus</name>
    <dbReference type="NCBI Taxonomy" id="147828"/>
    <lineage>
        <taxon>Eukaryota</taxon>
        <taxon>Metazoa</taxon>
        <taxon>Spiralia</taxon>
        <taxon>Lophotrochozoa</taxon>
        <taxon>Platyhelminthes</taxon>
        <taxon>Trematoda</taxon>
        <taxon>Digenea</taxon>
        <taxon>Opisthorchiida</taxon>
        <taxon>Opisthorchiata</taxon>
        <taxon>Opisthorchiidae</taxon>
        <taxon>Opisthorchis</taxon>
    </lineage>
</organism>
<feature type="non-terminal residue" evidence="2">
    <location>
        <position position="154"/>
    </location>
</feature>